<dbReference type="GO" id="GO:0005886">
    <property type="term" value="C:plasma membrane"/>
    <property type="evidence" value="ECO:0007669"/>
    <property type="project" value="UniProtKB-SubCell"/>
</dbReference>
<evidence type="ECO:0000256" key="6">
    <source>
        <dbReference type="ARBA" id="ARBA00022692"/>
    </source>
</evidence>
<dbReference type="RefSeq" id="WP_010861922.1">
    <property type="nucleotide sequence ID" value="NZ_CP027852.1"/>
</dbReference>
<evidence type="ECO:0000256" key="10">
    <source>
        <dbReference type="HAMAP-Rule" id="MF_02203"/>
    </source>
</evidence>
<dbReference type="NCBIfam" id="NF008248">
    <property type="entry name" value="PRK11024.1"/>
    <property type="match status" value="1"/>
</dbReference>
<keyword evidence="7 10" id="KW-1133">Transmembrane helix</keyword>
<evidence type="ECO:0000256" key="3">
    <source>
        <dbReference type="ARBA" id="ARBA00022475"/>
    </source>
</evidence>
<accession>A0A1A9AWM9</accession>
<keyword evidence="5 10" id="KW-0132">Cell division</keyword>
<dbReference type="GeneID" id="69705995"/>
<dbReference type="GO" id="GO:0022857">
    <property type="term" value="F:transmembrane transporter activity"/>
    <property type="evidence" value="ECO:0007669"/>
    <property type="project" value="InterPro"/>
</dbReference>
<evidence type="ECO:0000256" key="9">
    <source>
        <dbReference type="ARBA" id="ARBA00023306"/>
    </source>
</evidence>
<dbReference type="KEGG" id="pshi:SAMEA2665130_1136"/>
<evidence type="ECO:0000313" key="11">
    <source>
        <dbReference type="EMBL" id="MBO1108339.1"/>
    </source>
</evidence>
<dbReference type="GO" id="GO:0051301">
    <property type="term" value="P:cell division"/>
    <property type="evidence" value="ECO:0007669"/>
    <property type="project" value="UniProtKB-UniRule"/>
</dbReference>
<comment type="subcellular location">
    <subcellularLocation>
        <location evidence="10">Cell inner membrane</location>
        <topology evidence="10">Single-pass membrane protein</topology>
    </subcellularLocation>
    <subcellularLocation>
        <location evidence="1">Cell membrane</location>
        <topology evidence="1">Single-pass membrane protein</topology>
    </subcellularLocation>
</comment>
<protein>
    <recommendedName>
        <fullName evidence="10">Tol-Pal system protein TolR</fullName>
    </recommendedName>
</protein>
<dbReference type="PANTHER" id="PTHR30558:SF7">
    <property type="entry name" value="TOL-PAL SYSTEM PROTEIN TOLR"/>
    <property type="match status" value="1"/>
</dbReference>
<dbReference type="Pfam" id="PF02472">
    <property type="entry name" value="ExbD"/>
    <property type="match status" value="1"/>
</dbReference>
<feature type="transmembrane region" description="Helical" evidence="10">
    <location>
        <begin position="20"/>
        <end position="38"/>
    </location>
</feature>
<dbReference type="Proteomes" id="UP000664658">
    <property type="component" value="Unassembled WGS sequence"/>
</dbReference>
<dbReference type="PANTHER" id="PTHR30558">
    <property type="entry name" value="EXBD MEMBRANE COMPONENT OF PMF-DRIVEN MACROMOLECULE IMPORT SYSTEM"/>
    <property type="match status" value="1"/>
</dbReference>
<keyword evidence="3 10" id="KW-1003">Cell membrane</keyword>
<evidence type="ECO:0000256" key="2">
    <source>
        <dbReference type="ARBA" id="ARBA00005811"/>
    </source>
</evidence>
<evidence type="ECO:0000256" key="7">
    <source>
        <dbReference type="ARBA" id="ARBA00022989"/>
    </source>
</evidence>
<evidence type="ECO:0000313" key="12">
    <source>
        <dbReference type="Proteomes" id="UP000664658"/>
    </source>
</evidence>
<gene>
    <name evidence="10 11" type="primary">tolR</name>
    <name evidence="11" type="ORF">J2R62_08905</name>
</gene>
<keyword evidence="9 10" id="KW-0131">Cell cycle</keyword>
<keyword evidence="4 10" id="KW-0997">Cell inner membrane</keyword>
<evidence type="ECO:0000256" key="4">
    <source>
        <dbReference type="ARBA" id="ARBA00022519"/>
    </source>
</evidence>
<name>A0A1A9AWM9_PLESH</name>
<comment type="subunit">
    <text evidence="10">The Tol-Pal system is composed of five core proteins: the inner membrane proteins TolA, TolQ and TolR, the periplasmic protein TolB and the outer membrane protein Pal. They form a network linking the inner and outer membranes and the peptidoglycan layer.</text>
</comment>
<keyword evidence="8 10" id="KW-0472">Membrane</keyword>
<evidence type="ECO:0000256" key="1">
    <source>
        <dbReference type="ARBA" id="ARBA00004162"/>
    </source>
</evidence>
<evidence type="ECO:0000256" key="8">
    <source>
        <dbReference type="ARBA" id="ARBA00023136"/>
    </source>
</evidence>
<dbReference type="EMBL" id="JAFNAA010000008">
    <property type="protein sequence ID" value="MBO1108339.1"/>
    <property type="molecule type" value="Genomic_DNA"/>
</dbReference>
<dbReference type="InterPro" id="IPR003400">
    <property type="entry name" value="ExbD"/>
</dbReference>
<keyword evidence="6 10" id="KW-0812">Transmembrane</keyword>
<dbReference type="Gene3D" id="3.30.420.270">
    <property type="match status" value="1"/>
</dbReference>
<dbReference type="HAMAP" id="MF_02203">
    <property type="entry name" value="TolR"/>
    <property type="match status" value="1"/>
</dbReference>
<reference evidence="11" key="1">
    <citation type="submission" date="2021-03" db="EMBL/GenBank/DDBJ databases">
        <title>Plesiomonas shigelloides zfcc0051, isolated from zebrafish feces.</title>
        <authorList>
            <person name="Vanderhoek Z."/>
            <person name="Gaulke C."/>
        </authorList>
    </citation>
    <scope>NUCLEOTIDE SEQUENCE</scope>
    <source>
        <strain evidence="11">Zfcc0051</strain>
    </source>
</reference>
<organism evidence="11 12">
    <name type="scientific">Plesiomonas shigelloides</name>
    <name type="common">Aeromonas shigelloides</name>
    <dbReference type="NCBI Taxonomy" id="703"/>
    <lineage>
        <taxon>Bacteria</taxon>
        <taxon>Pseudomonadati</taxon>
        <taxon>Pseudomonadota</taxon>
        <taxon>Gammaproteobacteria</taxon>
        <taxon>Enterobacterales</taxon>
        <taxon>Enterobacteriaceae</taxon>
        <taxon>Plesiomonas</taxon>
    </lineage>
</organism>
<dbReference type="GO" id="GO:0015031">
    <property type="term" value="P:protein transport"/>
    <property type="evidence" value="ECO:0007669"/>
    <property type="project" value="InterPro"/>
</dbReference>
<dbReference type="AlphaFoldDB" id="A0A1A9AWM9"/>
<comment type="similarity">
    <text evidence="2 10">Belongs to the ExbD/TolR family.</text>
</comment>
<dbReference type="InterPro" id="IPR014168">
    <property type="entry name" value="Tol-Pal_TolR"/>
</dbReference>
<sequence length="143" mass="15728">MAYSRRKRHDMKSEINIVPFLDVLLVLLLIFMATAPIISQSVQVDLPDSTESSSVETKDDRPPVILEVSGIDQYAMSIDGKREENLSADQVMQNARLNLGTAEQKTTFLVGGAKEVPYEEVIKALNLLHEAGVTSVGLMTNPI</sequence>
<proteinExistence type="inferred from homology"/>
<evidence type="ECO:0000256" key="5">
    <source>
        <dbReference type="ARBA" id="ARBA00022618"/>
    </source>
</evidence>
<comment type="function">
    <text evidence="10">Part of the Tol-Pal system, which plays a role in outer membrane invagination during cell division and is important for maintaining outer membrane integrity. Required, with TolQ, for the proton motive force-dependent activation of TolA and for TolA-Pal interaction.</text>
</comment>
<comment type="caution">
    <text evidence="11">The sequence shown here is derived from an EMBL/GenBank/DDBJ whole genome shotgun (WGS) entry which is preliminary data.</text>
</comment>